<dbReference type="OrthoDB" id="9772248at2"/>
<evidence type="ECO:0000256" key="3">
    <source>
        <dbReference type="ARBA" id="ARBA00023082"/>
    </source>
</evidence>
<feature type="domain" description="RNA polymerase sigma factor 70 region 4 type 2" evidence="6">
    <location>
        <begin position="121"/>
        <end position="171"/>
    </location>
</feature>
<evidence type="ECO:0000256" key="1">
    <source>
        <dbReference type="ARBA" id="ARBA00010641"/>
    </source>
</evidence>
<protein>
    <submittedName>
        <fullName evidence="7">RNA polymerase sigma-70 factor (ECF subfamily)</fullName>
    </submittedName>
</protein>
<dbReference type="InterPro" id="IPR013249">
    <property type="entry name" value="RNA_pol_sigma70_r4_t2"/>
</dbReference>
<reference evidence="7 8" key="1">
    <citation type="submission" date="2018-07" db="EMBL/GenBank/DDBJ databases">
        <title>Leeuwenhoekiella genomics.</title>
        <authorList>
            <person name="Tahon G."/>
            <person name="Willems A."/>
        </authorList>
    </citation>
    <scope>NUCLEOTIDE SEQUENCE [LARGE SCALE GENOMIC DNA]</scope>
    <source>
        <strain evidence="7 8">LMG 29608</strain>
    </source>
</reference>
<dbReference type="InterPro" id="IPR013325">
    <property type="entry name" value="RNA_pol_sigma_r2"/>
</dbReference>
<dbReference type="Gene3D" id="1.10.10.10">
    <property type="entry name" value="Winged helix-like DNA-binding domain superfamily/Winged helix DNA-binding domain"/>
    <property type="match status" value="1"/>
</dbReference>
<dbReference type="Gene3D" id="1.10.1740.10">
    <property type="match status" value="1"/>
</dbReference>
<dbReference type="Pfam" id="PF04542">
    <property type="entry name" value="Sigma70_r2"/>
    <property type="match status" value="1"/>
</dbReference>
<comment type="similarity">
    <text evidence="1">Belongs to the sigma-70 factor family. ECF subfamily.</text>
</comment>
<proteinExistence type="inferred from homology"/>
<evidence type="ECO:0000259" key="5">
    <source>
        <dbReference type="Pfam" id="PF04542"/>
    </source>
</evidence>
<evidence type="ECO:0000256" key="4">
    <source>
        <dbReference type="ARBA" id="ARBA00023163"/>
    </source>
</evidence>
<comment type="caution">
    <text evidence="7">The sequence shown here is derived from an EMBL/GenBank/DDBJ whole genome shotgun (WGS) entry which is preliminary data.</text>
</comment>
<evidence type="ECO:0000313" key="7">
    <source>
        <dbReference type="EMBL" id="RXG16385.1"/>
    </source>
</evidence>
<dbReference type="NCBIfam" id="TIGR02937">
    <property type="entry name" value="sigma70-ECF"/>
    <property type="match status" value="1"/>
</dbReference>
<keyword evidence="3" id="KW-0731">Sigma factor</keyword>
<evidence type="ECO:0000313" key="8">
    <source>
        <dbReference type="Proteomes" id="UP000289859"/>
    </source>
</evidence>
<evidence type="ECO:0000259" key="6">
    <source>
        <dbReference type="Pfam" id="PF08281"/>
    </source>
</evidence>
<dbReference type="GO" id="GO:0006352">
    <property type="term" value="P:DNA-templated transcription initiation"/>
    <property type="evidence" value="ECO:0007669"/>
    <property type="project" value="InterPro"/>
</dbReference>
<dbReference type="SUPFAM" id="SSF88946">
    <property type="entry name" value="Sigma2 domain of RNA polymerase sigma factors"/>
    <property type="match status" value="1"/>
</dbReference>
<gene>
    <name evidence="7" type="ORF">DSM02_3248</name>
</gene>
<dbReference type="InterPro" id="IPR036388">
    <property type="entry name" value="WH-like_DNA-bd_sf"/>
</dbReference>
<dbReference type="EMBL" id="QOVK01000019">
    <property type="protein sequence ID" value="RXG16385.1"/>
    <property type="molecule type" value="Genomic_DNA"/>
</dbReference>
<keyword evidence="4" id="KW-0804">Transcription</keyword>
<dbReference type="PANTHER" id="PTHR43133:SF46">
    <property type="entry name" value="RNA POLYMERASE SIGMA-70 FACTOR ECF SUBFAMILY"/>
    <property type="match status" value="1"/>
</dbReference>
<organism evidence="7 8">
    <name type="scientific">Leeuwenhoekiella polynyae</name>
    <dbReference type="NCBI Taxonomy" id="1550906"/>
    <lineage>
        <taxon>Bacteria</taxon>
        <taxon>Pseudomonadati</taxon>
        <taxon>Bacteroidota</taxon>
        <taxon>Flavobacteriia</taxon>
        <taxon>Flavobacteriales</taxon>
        <taxon>Flavobacteriaceae</taxon>
        <taxon>Leeuwenhoekiella</taxon>
    </lineage>
</organism>
<dbReference type="PANTHER" id="PTHR43133">
    <property type="entry name" value="RNA POLYMERASE ECF-TYPE SIGMA FACTO"/>
    <property type="match status" value="1"/>
</dbReference>
<dbReference type="InterPro" id="IPR039425">
    <property type="entry name" value="RNA_pol_sigma-70-like"/>
</dbReference>
<sequence length="196" mass="22830">MNTITIIDSLRRKEDSAYGDLYANYNQDLVSFANTYLYDRDLAKDIVQEAFVYLWENSENISINHSLKNYLYATVRNRCLNELKRLKIVDSSGLLDFMSKVNSDFYEEVDAEQNTYKVHVIKRAVKELPKKMREIVTMKYFKEYSYKEIADELNISVNTVKTQLKRAKLKMSEKLVSDTGLRIVGFLALCTTTILS</sequence>
<feature type="domain" description="RNA polymerase sigma-70 region 2" evidence="5">
    <location>
        <begin position="21"/>
        <end position="86"/>
    </location>
</feature>
<dbReference type="InterPro" id="IPR014284">
    <property type="entry name" value="RNA_pol_sigma-70_dom"/>
</dbReference>
<keyword evidence="8" id="KW-1185">Reference proteome</keyword>
<dbReference type="SUPFAM" id="SSF88659">
    <property type="entry name" value="Sigma3 and sigma4 domains of RNA polymerase sigma factors"/>
    <property type="match status" value="1"/>
</dbReference>
<dbReference type="GO" id="GO:0003677">
    <property type="term" value="F:DNA binding"/>
    <property type="evidence" value="ECO:0007669"/>
    <property type="project" value="InterPro"/>
</dbReference>
<keyword evidence="2" id="KW-0805">Transcription regulation</keyword>
<dbReference type="InterPro" id="IPR014327">
    <property type="entry name" value="RNA_pol_sigma70_bacteroid"/>
</dbReference>
<dbReference type="InterPro" id="IPR007627">
    <property type="entry name" value="RNA_pol_sigma70_r2"/>
</dbReference>
<dbReference type="Pfam" id="PF08281">
    <property type="entry name" value="Sigma70_r4_2"/>
    <property type="match status" value="1"/>
</dbReference>
<dbReference type="Proteomes" id="UP000289859">
    <property type="component" value="Unassembled WGS sequence"/>
</dbReference>
<dbReference type="NCBIfam" id="TIGR02985">
    <property type="entry name" value="Sig70_bacteroi1"/>
    <property type="match status" value="1"/>
</dbReference>
<dbReference type="AlphaFoldDB" id="A0A4V1KPK2"/>
<dbReference type="CDD" id="cd06171">
    <property type="entry name" value="Sigma70_r4"/>
    <property type="match status" value="1"/>
</dbReference>
<evidence type="ECO:0000256" key="2">
    <source>
        <dbReference type="ARBA" id="ARBA00023015"/>
    </source>
</evidence>
<name>A0A4V1KPK2_9FLAO</name>
<dbReference type="RefSeq" id="WP_128766547.1">
    <property type="nucleotide sequence ID" value="NZ_JBHUOO010000020.1"/>
</dbReference>
<accession>A0A4V1KPK2</accession>
<dbReference type="InterPro" id="IPR013324">
    <property type="entry name" value="RNA_pol_sigma_r3/r4-like"/>
</dbReference>
<dbReference type="GO" id="GO:0016987">
    <property type="term" value="F:sigma factor activity"/>
    <property type="evidence" value="ECO:0007669"/>
    <property type="project" value="UniProtKB-KW"/>
</dbReference>